<evidence type="ECO:0000313" key="7">
    <source>
        <dbReference type="EMBL" id="GFS77922.1"/>
    </source>
</evidence>
<dbReference type="AlphaFoldDB" id="A0A8X6MU18"/>
<dbReference type="GO" id="GO:0005886">
    <property type="term" value="C:plasma membrane"/>
    <property type="evidence" value="ECO:0007669"/>
    <property type="project" value="UniProtKB-SubCell"/>
</dbReference>
<organism evidence="7 8">
    <name type="scientific">Nephila pilipes</name>
    <name type="common">Giant wood spider</name>
    <name type="synonym">Nephila maculata</name>
    <dbReference type="NCBI Taxonomy" id="299642"/>
    <lineage>
        <taxon>Eukaryota</taxon>
        <taxon>Metazoa</taxon>
        <taxon>Ecdysozoa</taxon>
        <taxon>Arthropoda</taxon>
        <taxon>Chelicerata</taxon>
        <taxon>Arachnida</taxon>
        <taxon>Araneae</taxon>
        <taxon>Araneomorphae</taxon>
        <taxon>Entelegynae</taxon>
        <taxon>Araneoidea</taxon>
        <taxon>Nephilidae</taxon>
        <taxon>Nephila</taxon>
    </lineage>
</organism>
<evidence type="ECO:0000256" key="4">
    <source>
        <dbReference type="ARBA" id="ARBA00022989"/>
    </source>
</evidence>
<evidence type="ECO:0000256" key="5">
    <source>
        <dbReference type="ARBA" id="ARBA00023136"/>
    </source>
</evidence>
<feature type="transmembrane region" description="Helical" evidence="6">
    <location>
        <begin position="194"/>
        <end position="213"/>
    </location>
</feature>
<dbReference type="EMBL" id="BMAW01002303">
    <property type="protein sequence ID" value="GFS77922.1"/>
    <property type="molecule type" value="Genomic_DNA"/>
</dbReference>
<feature type="transmembrane region" description="Helical" evidence="6">
    <location>
        <begin position="364"/>
        <end position="384"/>
    </location>
</feature>
<keyword evidence="3 6" id="KW-0812">Transmembrane</keyword>
<dbReference type="GO" id="GO:0050909">
    <property type="term" value="P:sensory perception of taste"/>
    <property type="evidence" value="ECO:0007669"/>
    <property type="project" value="InterPro"/>
</dbReference>
<feature type="transmembrane region" description="Helical" evidence="6">
    <location>
        <begin position="80"/>
        <end position="100"/>
    </location>
</feature>
<keyword evidence="5 6" id="KW-0472">Membrane</keyword>
<comment type="subcellular location">
    <subcellularLocation>
        <location evidence="1">Cell membrane</location>
        <topology evidence="1">Multi-pass membrane protein</topology>
    </subcellularLocation>
</comment>
<feature type="transmembrane region" description="Helical" evidence="6">
    <location>
        <begin position="129"/>
        <end position="149"/>
    </location>
</feature>
<evidence type="ECO:0000313" key="8">
    <source>
        <dbReference type="Proteomes" id="UP000887013"/>
    </source>
</evidence>
<proteinExistence type="predicted"/>
<dbReference type="OrthoDB" id="10328103at2759"/>
<feature type="transmembrane region" description="Helical" evidence="6">
    <location>
        <begin position="52"/>
        <end position="74"/>
    </location>
</feature>
<sequence length="388" mass="44788">MPSVKHPKTLKTVPKILSMFLYLFGTNLQDNYVSSLDHRGKKQRISEKKTTYWTKFNLIFSHTMYVIANVWLYFGAENLFFFILGSLDAFTFIFTQDILYSRRDSVRSVIMRLQQLPTQGKKKSKCCRFFYIQIILWFSALLTAFYIVYSFAVFTHSDDSMTESEEEPVHLLGIFLKVLIWTIHILYTYEGLSVYLCLFIHFCLLMQEKLQMINRSLKAMLKQRVYEVRDLQKQRRIYCTLQDIVSEANDVFADICFMWITRIICRSCGSVYHMSTQSWTGQGFILQLLFVMDTVFDILYLSLMCLFAEGIVKSKSEILEPLIGLCGLSNVHMVDCALEIHFFLCIVGHSPMAMTVGNISPLSMNFAATILGVIGSNGVIIFQLSASK</sequence>
<comment type="caution">
    <text evidence="7">The sequence shown here is derived from an EMBL/GenBank/DDBJ whole genome shotgun (WGS) entry which is preliminary data.</text>
</comment>
<dbReference type="InterPro" id="IPR013604">
    <property type="entry name" value="7TM_chemorcpt"/>
</dbReference>
<evidence type="ECO:0000256" key="3">
    <source>
        <dbReference type="ARBA" id="ARBA00022692"/>
    </source>
</evidence>
<accession>A0A8X6MU18</accession>
<evidence type="ECO:0000256" key="1">
    <source>
        <dbReference type="ARBA" id="ARBA00004651"/>
    </source>
</evidence>
<evidence type="ECO:0008006" key="9">
    <source>
        <dbReference type="Google" id="ProtNLM"/>
    </source>
</evidence>
<keyword evidence="8" id="KW-1185">Reference proteome</keyword>
<protein>
    <recommendedName>
        <fullName evidence="9">Gustatory receptor</fullName>
    </recommendedName>
</protein>
<gene>
    <name evidence="7" type="primary">AVEN_147911_1</name>
    <name evidence="7" type="ORF">NPIL_102241</name>
</gene>
<reference evidence="7" key="1">
    <citation type="submission" date="2020-08" db="EMBL/GenBank/DDBJ databases">
        <title>Multicomponent nature underlies the extraordinary mechanical properties of spider dragline silk.</title>
        <authorList>
            <person name="Kono N."/>
            <person name="Nakamura H."/>
            <person name="Mori M."/>
            <person name="Yoshida Y."/>
            <person name="Ohtoshi R."/>
            <person name="Malay A.D."/>
            <person name="Moran D.A.P."/>
            <person name="Tomita M."/>
            <person name="Numata K."/>
            <person name="Arakawa K."/>
        </authorList>
    </citation>
    <scope>NUCLEOTIDE SEQUENCE</scope>
</reference>
<evidence type="ECO:0000256" key="6">
    <source>
        <dbReference type="SAM" id="Phobius"/>
    </source>
</evidence>
<dbReference type="Proteomes" id="UP000887013">
    <property type="component" value="Unassembled WGS sequence"/>
</dbReference>
<dbReference type="Pfam" id="PF08395">
    <property type="entry name" value="7tm_7"/>
    <property type="match status" value="1"/>
</dbReference>
<evidence type="ECO:0000256" key="2">
    <source>
        <dbReference type="ARBA" id="ARBA00022475"/>
    </source>
</evidence>
<keyword evidence="4 6" id="KW-1133">Transmembrane helix</keyword>
<keyword evidence="2" id="KW-1003">Cell membrane</keyword>
<name>A0A8X6MU18_NEPPI</name>